<comment type="caution">
    <text evidence="1">The sequence shown here is derived from an EMBL/GenBank/DDBJ whole genome shotgun (WGS) entry which is preliminary data.</text>
</comment>
<name>A0A4Z2G9Z1_9TELE</name>
<dbReference type="Proteomes" id="UP000314294">
    <property type="component" value="Unassembled WGS sequence"/>
</dbReference>
<keyword evidence="2" id="KW-1185">Reference proteome</keyword>
<organism evidence="1 2">
    <name type="scientific">Liparis tanakae</name>
    <name type="common">Tanaka's snailfish</name>
    <dbReference type="NCBI Taxonomy" id="230148"/>
    <lineage>
        <taxon>Eukaryota</taxon>
        <taxon>Metazoa</taxon>
        <taxon>Chordata</taxon>
        <taxon>Craniata</taxon>
        <taxon>Vertebrata</taxon>
        <taxon>Euteleostomi</taxon>
        <taxon>Actinopterygii</taxon>
        <taxon>Neopterygii</taxon>
        <taxon>Teleostei</taxon>
        <taxon>Neoteleostei</taxon>
        <taxon>Acanthomorphata</taxon>
        <taxon>Eupercaria</taxon>
        <taxon>Perciformes</taxon>
        <taxon>Cottioidei</taxon>
        <taxon>Cottales</taxon>
        <taxon>Liparidae</taxon>
        <taxon>Liparis</taxon>
    </lineage>
</organism>
<proteinExistence type="predicted"/>
<dbReference type="AlphaFoldDB" id="A0A4Z2G9Z1"/>
<evidence type="ECO:0000313" key="2">
    <source>
        <dbReference type="Proteomes" id="UP000314294"/>
    </source>
</evidence>
<protein>
    <submittedName>
        <fullName evidence="1">Uncharacterized protein</fullName>
    </submittedName>
</protein>
<sequence>MASRYGAMTDEFSPVRRIRPDGTPTPRTRRVMGVQVFFPGSTLKNIDMARDPPPLPRAFEGFTLTQVTTRPTGVARWVGVYNTLKKVHKRKAAGAACSGGGGGGGGGGGAVRSGKVAWLCARGEKSEINYCLESYGVTLPLVEQLRMWGRASFSPEQQREGLIPAGRPPGDAPHAPLSPHRLHAGRQIVCKPGRRIWQRGGSHRLVNGSSPDSLVLL</sequence>
<reference evidence="1 2" key="1">
    <citation type="submission" date="2019-03" db="EMBL/GenBank/DDBJ databases">
        <title>First draft genome of Liparis tanakae, snailfish: a comprehensive survey of snailfish specific genes.</title>
        <authorList>
            <person name="Kim W."/>
            <person name="Song I."/>
            <person name="Jeong J.-H."/>
            <person name="Kim D."/>
            <person name="Kim S."/>
            <person name="Ryu S."/>
            <person name="Song J.Y."/>
            <person name="Lee S.K."/>
        </authorList>
    </citation>
    <scope>NUCLEOTIDE SEQUENCE [LARGE SCALE GENOMIC DNA]</scope>
    <source>
        <tissue evidence="1">Muscle</tissue>
    </source>
</reference>
<accession>A0A4Z2G9Z1</accession>
<dbReference type="EMBL" id="SRLO01000621">
    <property type="protein sequence ID" value="TNN50329.1"/>
    <property type="molecule type" value="Genomic_DNA"/>
</dbReference>
<evidence type="ECO:0000313" key="1">
    <source>
        <dbReference type="EMBL" id="TNN50329.1"/>
    </source>
</evidence>
<gene>
    <name evidence="1" type="ORF">EYF80_039457</name>
</gene>